<evidence type="ECO:0000256" key="1">
    <source>
        <dbReference type="ARBA" id="ARBA00012452"/>
    </source>
</evidence>
<dbReference type="SUPFAM" id="SSF47616">
    <property type="entry name" value="GST C-terminal domain-like"/>
    <property type="match status" value="1"/>
</dbReference>
<evidence type="ECO:0000259" key="6">
    <source>
        <dbReference type="PROSITE" id="PS50404"/>
    </source>
</evidence>
<dbReference type="SFLD" id="SFLDG00363">
    <property type="entry name" value="AMPS_(cytGST):_Alpha-__Mu-__Pi"/>
    <property type="match status" value="1"/>
</dbReference>
<dbReference type="InterPro" id="IPR004046">
    <property type="entry name" value="GST_C"/>
</dbReference>
<dbReference type="InterPro" id="IPR010987">
    <property type="entry name" value="Glutathione-S-Trfase_C-like"/>
</dbReference>
<gene>
    <name evidence="8" type="ORF">VCS650_LOCUS38819</name>
</gene>
<dbReference type="CDD" id="cd03192">
    <property type="entry name" value="GST_C_Sigma_like"/>
    <property type="match status" value="1"/>
</dbReference>
<evidence type="ECO:0000256" key="5">
    <source>
        <dbReference type="SAM" id="SignalP"/>
    </source>
</evidence>
<evidence type="ECO:0000259" key="7">
    <source>
        <dbReference type="PROSITE" id="PS50405"/>
    </source>
</evidence>
<comment type="caution">
    <text evidence="8">The sequence shown here is derived from an EMBL/GenBank/DDBJ whole genome shotgun (WGS) entry which is preliminary data.</text>
</comment>
<dbReference type="PROSITE" id="PS50405">
    <property type="entry name" value="GST_CTER"/>
    <property type="match status" value="1"/>
</dbReference>
<dbReference type="PANTHER" id="PTHR11571">
    <property type="entry name" value="GLUTATHIONE S-TRANSFERASE"/>
    <property type="match status" value="1"/>
</dbReference>
<dbReference type="InterPro" id="IPR004045">
    <property type="entry name" value="Glutathione_S-Trfase_N"/>
</dbReference>
<protein>
    <recommendedName>
        <fullName evidence="1">glutathione transferase</fullName>
        <ecNumber evidence="1">2.5.1.18</ecNumber>
    </recommendedName>
</protein>
<dbReference type="EMBL" id="CAJNON010001205">
    <property type="protein sequence ID" value="CAF1439878.1"/>
    <property type="molecule type" value="Genomic_DNA"/>
</dbReference>
<sequence length="423" mass="47141">MFHHLCGIIAIIVCLFNTCHLSSANIDGTFAACRNIPITLDYTSTPLSAAGGSPVNTQEMRNDGNWTCQVGVGNVTVDVNVRYFILIKLSSATCQEAKFTEYVFTGFPDPTGNIVAKVFNLTVDVSDPIQLRQLNVPQDFTNYITVEGKADVTPANSTITFDSEKHGNNCGSIPFENVIITTTPMPSYKLTYFNGRGLGEVSRLIFAAAGQKFEDTTPMPSYKLTYFNGRGLGEVSRLIFAAAGQKFEDVRYERDQFPAHKAEMPLGQMPVLEVDGVKLPQSSAIARYLAKEFHLAGKDNFDQAKVDAVVDTVGDSFKGFIPTIFEQDPVKKEEIKKKFFTDDLPKHLQNLETLGKLYGNGGHFFVGNQLTWADLYFYNFAQTYIEAEADCLNNFPWLKQNRAEVEKQPKIAEYLKQRPKTAF</sequence>
<feature type="domain" description="GST N-terminal" evidence="6">
    <location>
        <begin position="220"/>
        <end position="297"/>
    </location>
</feature>
<dbReference type="Pfam" id="PF02798">
    <property type="entry name" value="GST_N"/>
    <property type="match status" value="1"/>
</dbReference>
<dbReference type="InterPro" id="IPR036249">
    <property type="entry name" value="Thioredoxin-like_sf"/>
</dbReference>
<dbReference type="AlphaFoldDB" id="A0A815NQW0"/>
<evidence type="ECO:0000313" key="8">
    <source>
        <dbReference type="EMBL" id="CAF1439878.1"/>
    </source>
</evidence>
<dbReference type="InterPro" id="IPR050213">
    <property type="entry name" value="GST_superfamily"/>
</dbReference>
<dbReference type="SUPFAM" id="SSF52833">
    <property type="entry name" value="Thioredoxin-like"/>
    <property type="match status" value="1"/>
</dbReference>
<comment type="catalytic activity">
    <reaction evidence="3">
        <text>RX + glutathione = an S-substituted glutathione + a halide anion + H(+)</text>
        <dbReference type="Rhea" id="RHEA:16437"/>
        <dbReference type="ChEBI" id="CHEBI:15378"/>
        <dbReference type="ChEBI" id="CHEBI:16042"/>
        <dbReference type="ChEBI" id="CHEBI:17792"/>
        <dbReference type="ChEBI" id="CHEBI:57925"/>
        <dbReference type="ChEBI" id="CHEBI:90779"/>
        <dbReference type="EC" id="2.5.1.18"/>
    </reaction>
</comment>
<comment type="function">
    <text evidence="4">S-crystallins are structural components of squids and octopi eye lens. Contains relatively little if any GST activity.</text>
</comment>
<dbReference type="GO" id="GO:0004364">
    <property type="term" value="F:glutathione transferase activity"/>
    <property type="evidence" value="ECO:0007669"/>
    <property type="project" value="UniProtKB-EC"/>
</dbReference>
<dbReference type="Proteomes" id="UP000663891">
    <property type="component" value="Unassembled WGS sequence"/>
</dbReference>
<keyword evidence="5" id="KW-0732">Signal</keyword>
<dbReference type="FunFam" id="3.40.30.10:FF:000035">
    <property type="entry name" value="hematopoietic prostaglandin D synthase"/>
    <property type="match status" value="1"/>
</dbReference>
<dbReference type="EC" id="2.5.1.18" evidence="1"/>
<dbReference type="GO" id="GO:0006749">
    <property type="term" value="P:glutathione metabolic process"/>
    <property type="evidence" value="ECO:0007669"/>
    <property type="project" value="TreeGrafter"/>
</dbReference>
<accession>A0A815NQW0</accession>
<feature type="domain" description="GST N-terminal" evidence="6">
    <location>
        <begin position="186"/>
        <end position="215"/>
    </location>
</feature>
<keyword evidence="2" id="KW-0808">Transferase</keyword>
<dbReference type="InterPro" id="IPR040079">
    <property type="entry name" value="Glutathione_S-Trfase"/>
</dbReference>
<dbReference type="Gene3D" id="3.40.30.10">
    <property type="entry name" value="Glutaredoxin"/>
    <property type="match status" value="2"/>
</dbReference>
<dbReference type="Pfam" id="PF14497">
    <property type="entry name" value="GST_C_3"/>
    <property type="match status" value="1"/>
</dbReference>
<dbReference type="FunFam" id="1.20.1050.10:FF:000030">
    <property type="entry name" value="Glutathione S-transferase S1"/>
    <property type="match status" value="1"/>
</dbReference>
<dbReference type="PROSITE" id="PS50404">
    <property type="entry name" value="GST_NTER"/>
    <property type="match status" value="2"/>
</dbReference>
<evidence type="ECO:0000256" key="4">
    <source>
        <dbReference type="ARBA" id="ARBA00049616"/>
    </source>
</evidence>
<evidence type="ECO:0000313" key="9">
    <source>
        <dbReference type="Proteomes" id="UP000663891"/>
    </source>
</evidence>
<proteinExistence type="predicted"/>
<reference evidence="8" key="1">
    <citation type="submission" date="2021-02" db="EMBL/GenBank/DDBJ databases">
        <authorList>
            <person name="Nowell W R."/>
        </authorList>
    </citation>
    <scope>NUCLEOTIDE SEQUENCE</scope>
</reference>
<dbReference type="Gene3D" id="1.20.1050.10">
    <property type="match status" value="1"/>
</dbReference>
<dbReference type="SFLD" id="SFLDS00019">
    <property type="entry name" value="Glutathione_Transferase_(cytos"/>
    <property type="match status" value="1"/>
</dbReference>
<feature type="chain" id="PRO_5032902849" description="glutathione transferase" evidence="5">
    <location>
        <begin position="25"/>
        <end position="423"/>
    </location>
</feature>
<evidence type="ECO:0000256" key="2">
    <source>
        <dbReference type="ARBA" id="ARBA00022679"/>
    </source>
</evidence>
<organism evidence="8 9">
    <name type="scientific">Adineta steineri</name>
    <dbReference type="NCBI Taxonomy" id="433720"/>
    <lineage>
        <taxon>Eukaryota</taxon>
        <taxon>Metazoa</taxon>
        <taxon>Spiralia</taxon>
        <taxon>Gnathifera</taxon>
        <taxon>Rotifera</taxon>
        <taxon>Eurotatoria</taxon>
        <taxon>Bdelloidea</taxon>
        <taxon>Adinetida</taxon>
        <taxon>Adinetidae</taxon>
        <taxon>Adineta</taxon>
    </lineage>
</organism>
<dbReference type="SFLD" id="SFLDG01205">
    <property type="entry name" value="AMPS.1"/>
    <property type="match status" value="1"/>
</dbReference>
<dbReference type="OrthoDB" id="414243at2759"/>
<dbReference type="InterPro" id="IPR036282">
    <property type="entry name" value="Glutathione-S-Trfase_C_sf"/>
</dbReference>
<feature type="domain" description="GST C-terminal" evidence="7">
    <location>
        <begin position="299"/>
        <end position="423"/>
    </location>
</feature>
<dbReference type="CDD" id="cd03039">
    <property type="entry name" value="GST_N_Sigma_like"/>
    <property type="match status" value="1"/>
</dbReference>
<feature type="signal peptide" evidence="5">
    <location>
        <begin position="1"/>
        <end position="24"/>
    </location>
</feature>
<dbReference type="PANTHER" id="PTHR11571:SF224">
    <property type="entry name" value="HEMATOPOIETIC PROSTAGLANDIN D SYNTHASE"/>
    <property type="match status" value="1"/>
</dbReference>
<name>A0A815NQW0_9BILA</name>
<evidence type="ECO:0000256" key="3">
    <source>
        <dbReference type="ARBA" id="ARBA00047960"/>
    </source>
</evidence>